<dbReference type="EMBL" id="KZ824960">
    <property type="protein sequence ID" value="RAH69444.1"/>
    <property type="molecule type" value="Genomic_DNA"/>
</dbReference>
<protein>
    <submittedName>
        <fullName evidence="1">Uncharacterized protein</fullName>
    </submittedName>
</protein>
<sequence>MPGEGCVHIYNIYQPALREPNKHIWIRINHIPIHTVFNFSPAPAPAVKRWDWANTDWQAYRSELANQLQPIIGQLARPITINAAVEDLVEALTTAAETAMPKKTITEYSKPGYTEKIKKLKHRMQQTKQ</sequence>
<evidence type="ECO:0000313" key="1">
    <source>
        <dbReference type="EMBL" id="RAH69444.1"/>
    </source>
</evidence>
<organism evidence="1 2">
    <name type="scientific">Aspergillus aculeatinus CBS 121060</name>
    <dbReference type="NCBI Taxonomy" id="1448322"/>
    <lineage>
        <taxon>Eukaryota</taxon>
        <taxon>Fungi</taxon>
        <taxon>Dikarya</taxon>
        <taxon>Ascomycota</taxon>
        <taxon>Pezizomycotina</taxon>
        <taxon>Eurotiomycetes</taxon>
        <taxon>Eurotiomycetidae</taxon>
        <taxon>Eurotiales</taxon>
        <taxon>Aspergillaceae</taxon>
        <taxon>Aspergillus</taxon>
        <taxon>Aspergillus subgen. Circumdati</taxon>
    </lineage>
</organism>
<accession>A0ACD1H776</accession>
<dbReference type="Proteomes" id="UP000249661">
    <property type="component" value="Unassembled WGS sequence"/>
</dbReference>
<proteinExistence type="predicted"/>
<gene>
    <name evidence="1" type="ORF">BO66DRAFT_402101</name>
</gene>
<evidence type="ECO:0000313" key="2">
    <source>
        <dbReference type="Proteomes" id="UP000249661"/>
    </source>
</evidence>
<reference evidence="1" key="1">
    <citation type="submission" date="2018-02" db="EMBL/GenBank/DDBJ databases">
        <title>The genomes of Aspergillus section Nigri reveals drivers in fungal speciation.</title>
        <authorList>
            <consortium name="DOE Joint Genome Institute"/>
            <person name="Vesth T.C."/>
            <person name="Nybo J."/>
            <person name="Theobald S."/>
            <person name="Brandl J."/>
            <person name="Frisvad J.C."/>
            <person name="Nielsen K.F."/>
            <person name="Lyhne E.K."/>
            <person name="Kogle M.E."/>
            <person name="Kuo A."/>
            <person name="Riley R."/>
            <person name="Clum A."/>
            <person name="Nolan M."/>
            <person name="Lipzen A."/>
            <person name="Salamov A."/>
            <person name="Henrissat B."/>
            <person name="Wiebenga A."/>
            <person name="De vries R.P."/>
            <person name="Grigoriev I.V."/>
            <person name="Mortensen U.H."/>
            <person name="Andersen M.R."/>
            <person name="Baker S.E."/>
        </authorList>
    </citation>
    <scope>NUCLEOTIDE SEQUENCE</scope>
    <source>
        <strain evidence="1">CBS 121060</strain>
    </source>
</reference>
<keyword evidence="2" id="KW-1185">Reference proteome</keyword>
<name>A0ACD1H776_9EURO</name>